<keyword evidence="1" id="KW-0472">Membrane</keyword>
<feature type="domain" description="C5orf34-like C-terminal" evidence="2">
    <location>
        <begin position="3"/>
        <end position="40"/>
    </location>
</feature>
<comment type="caution">
    <text evidence="3">The sequence shown here is derived from an EMBL/GenBank/DDBJ whole genome shotgun (WGS) entry which is preliminary data.</text>
</comment>
<protein>
    <recommendedName>
        <fullName evidence="2">C5orf34-like C-terminal domain-containing protein</fullName>
    </recommendedName>
</protein>
<proteinExistence type="predicted"/>
<keyword evidence="1" id="KW-0812">Transmembrane</keyword>
<dbReference type="Pfam" id="PF15016">
    <property type="entry name" value="C5orf34_C"/>
    <property type="match status" value="1"/>
</dbReference>
<feature type="transmembrane region" description="Helical" evidence="1">
    <location>
        <begin position="23"/>
        <end position="45"/>
    </location>
</feature>
<evidence type="ECO:0000313" key="4">
    <source>
        <dbReference type="Proteomes" id="UP001162483"/>
    </source>
</evidence>
<sequence length="53" mass="6140">MPILLEQCFMPDKGKFSVYSDNLIIGNFLDGVILFMIWDFLLILLKRKSCKTA</sequence>
<evidence type="ECO:0000256" key="1">
    <source>
        <dbReference type="SAM" id="Phobius"/>
    </source>
</evidence>
<accession>A0ABN9CJD0</accession>
<dbReference type="EMBL" id="CATNWA010010650">
    <property type="protein sequence ID" value="CAI9560231.1"/>
    <property type="molecule type" value="Genomic_DNA"/>
</dbReference>
<name>A0ABN9CJD0_9NEOB</name>
<keyword evidence="4" id="KW-1185">Reference proteome</keyword>
<keyword evidence="1" id="KW-1133">Transmembrane helix</keyword>
<dbReference type="InterPro" id="IPR027865">
    <property type="entry name" value="C5orf34-like_C"/>
</dbReference>
<reference evidence="3" key="1">
    <citation type="submission" date="2023-05" db="EMBL/GenBank/DDBJ databases">
        <authorList>
            <person name="Stuckert A."/>
        </authorList>
    </citation>
    <scope>NUCLEOTIDE SEQUENCE</scope>
</reference>
<evidence type="ECO:0000259" key="2">
    <source>
        <dbReference type="Pfam" id="PF15016"/>
    </source>
</evidence>
<dbReference type="Proteomes" id="UP001162483">
    <property type="component" value="Unassembled WGS sequence"/>
</dbReference>
<gene>
    <name evidence="3" type="ORF">SPARVUS_LOCUS5219634</name>
</gene>
<evidence type="ECO:0000313" key="3">
    <source>
        <dbReference type="EMBL" id="CAI9560231.1"/>
    </source>
</evidence>
<organism evidence="3 4">
    <name type="scientific">Staurois parvus</name>
    <dbReference type="NCBI Taxonomy" id="386267"/>
    <lineage>
        <taxon>Eukaryota</taxon>
        <taxon>Metazoa</taxon>
        <taxon>Chordata</taxon>
        <taxon>Craniata</taxon>
        <taxon>Vertebrata</taxon>
        <taxon>Euteleostomi</taxon>
        <taxon>Amphibia</taxon>
        <taxon>Batrachia</taxon>
        <taxon>Anura</taxon>
        <taxon>Neobatrachia</taxon>
        <taxon>Ranoidea</taxon>
        <taxon>Ranidae</taxon>
        <taxon>Staurois</taxon>
    </lineage>
</organism>